<accession>A0A517TTP4</accession>
<dbReference type="Proteomes" id="UP000317909">
    <property type="component" value="Chromosome"/>
</dbReference>
<dbReference type="OrthoDB" id="9831493at2"/>
<protein>
    <submittedName>
        <fullName evidence="1">Uncharacterized protein</fullName>
    </submittedName>
</protein>
<name>A0A517TTP4_9BACT</name>
<keyword evidence="2" id="KW-1185">Reference proteome</keyword>
<gene>
    <name evidence="1" type="ORF">I41_09080</name>
</gene>
<dbReference type="KEGG" id="llh:I41_09080"/>
<reference evidence="1 2" key="1">
    <citation type="submission" date="2019-02" db="EMBL/GenBank/DDBJ databases">
        <title>Deep-cultivation of Planctomycetes and their phenomic and genomic characterization uncovers novel biology.</title>
        <authorList>
            <person name="Wiegand S."/>
            <person name="Jogler M."/>
            <person name="Boedeker C."/>
            <person name="Pinto D."/>
            <person name="Vollmers J."/>
            <person name="Rivas-Marin E."/>
            <person name="Kohn T."/>
            <person name="Peeters S.H."/>
            <person name="Heuer A."/>
            <person name="Rast P."/>
            <person name="Oberbeckmann S."/>
            <person name="Bunk B."/>
            <person name="Jeske O."/>
            <person name="Meyerdierks A."/>
            <person name="Storesund J.E."/>
            <person name="Kallscheuer N."/>
            <person name="Luecker S."/>
            <person name="Lage O.M."/>
            <person name="Pohl T."/>
            <person name="Merkel B.J."/>
            <person name="Hornburger P."/>
            <person name="Mueller R.-W."/>
            <person name="Bruemmer F."/>
            <person name="Labrenz M."/>
            <person name="Spormann A.M."/>
            <person name="Op den Camp H."/>
            <person name="Overmann J."/>
            <person name="Amann R."/>
            <person name="Jetten M.S.M."/>
            <person name="Mascher T."/>
            <person name="Medema M.H."/>
            <person name="Devos D.P."/>
            <person name="Kaster A.-K."/>
            <person name="Ovreas L."/>
            <person name="Rohde M."/>
            <person name="Galperin M.Y."/>
            <person name="Jogler C."/>
        </authorList>
    </citation>
    <scope>NUCLEOTIDE SEQUENCE [LARGE SCALE GENOMIC DNA]</scope>
    <source>
        <strain evidence="1 2">I41</strain>
    </source>
</reference>
<organism evidence="1 2">
    <name type="scientific">Lacipirellula limnantheis</name>
    <dbReference type="NCBI Taxonomy" id="2528024"/>
    <lineage>
        <taxon>Bacteria</taxon>
        <taxon>Pseudomonadati</taxon>
        <taxon>Planctomycetota</taxon>
        <taxon>Planctomycetia</taxon>
        <taxon>Pirellulales</taxon>
        <taxon>Lacipirellulaceae</taxon>
        <taxon>Lacipirellula</taxon>
    </lineage>
</organism>
<evidence type="ECO:0000313" key="1">
    <source>
        <dbReference type="EMBL" id="QDT71748.1"/>
    </source>
</evidence>
<dbReference type="RefSeq" id="WP_145431257.1">
    <property type="nucleotide sequence ID" value="NZ_CP036339.1"/>
</dbReference>
<sequence>MNDSPLSPDEARAYREAGHAVMARELGLPCHRPDGMPHYQFATFRDNCRQAAQDRELPLVPVRNFVRFQLAGPAAELLRLERHHGLDRRSAGRNRFRSHWLRRRQARPDPALDWAFSIVLGWFTNGRQRNVAHRFEEFWNSALEAYQYPTLWRAVEQTATDLLRQSPPR</sequence>
<evidence type="ECO:0000313" key="2">
    <source>
        <dbReference type="Proteomes" id="UP000317909"/>
    </source>
</evidence>
<dbReference type="AlphaFoldDB" id="A0A517TTP4"/>
<dbReference type="EMBL" id="CP036339">
    <property type="protein sequence ID" value="QDT71748.1"/>
    <property type="molecule type" value="Genomic_DNA"/>
</dbReference>
<proteinExistence type="predicted"/>